<dbReference type="InterPro" id="IPR006379">
    <property type="entry name" value="HAD-SF_hydro_IIB"/>
</dbReference>
<dbReference type="SUPFAM" id="SSF56784">
    <property type="entry name" value="HAD-like"/>
    <property type="match status" value="1"/>
</dbReference>
<evidence type="ECO:0000313" key="2">
    <source>
        <dbReference type="Proteomes" id="UP000231019"/>
    </source>
</evidence>
<dbReference type="PROSITE" id="PS01229">
    <property type="entry name" value="COF_2"/>
    <property type="match status" value="1"/>
</dbReference>
<dbReference type="Gene3D" id="3.40.50.1000">
    <property type="entry name" value="HAD superfamily/HAD-like"/>
    <property type="match status" value="1"/>
</dbReference>
<dbReference type="InterPro" id="IPR023214">
    <property type="entry name" value="HAD_sf"/>
</dbReference>
<dbReference type="NCBIfam" id="TIGR01484">
    <property type="entry name" value="HAD-SF-IIB"/>
    <property type="match status" value="1"/>
</dbReference>
<sequence length="271" mass="29047">MLGLVCIDVDGTLVGNQNQVHPKVWDKAQEVLAAGLPLAICTGRPAMSSTRAYAEKLNPQGWHIFQGGASLYHVGSGQSHSHPLSQAALEHLLKLYQTHGWVLELYSDQDYVVESFPAGSEADHLARSHAQLIEVPFAPRSLDSLQGTLVRAQWVVSDPQLSAAMASSFEGVLYSSATSPSVPGSHFISVTSAGVDKCSAIRELAKLLNVSLENTMMIGDGQNDIRAMELVGHSVAMENADPRLKAVCRYQVGHVDRGGVAEALELALNLN</sequence>
<protein>
    <submittedName>
        <fullName evidence="1">Cof-type HAD-IIB family hydrolase</fullName>
    </submittedName>
</protein>
<dbReference type="Gene3D" id="3.30.1240.10">
    <property type="match status" value="1"/>
</dbReference>
<dbReference type="PANTHER" id="PTHR10000:SF8">
    <property type="entry name" value="HAD SUPERFAMILY HYDROLASE-LIKE, TYPE 3"/>
    <property type="match status" value="1"/>
</dbReference>
<keyword evidence="1" id="KW-0378">Hydrolase</keyword>
<dbReference type="Proteomes" id="UP000231019">
    <property type="component" value="Unassembled WGS sequence"/>
</dbReference>
<dbReference type="PANTHER" id="PTHR10000">
    <property type="entry name" value="PHOSPHOSERINE PHOSPHATASE"/>
    <property type="match status" value="1"/>
</dbReference>
<gene>
    <name evidence="1" type="ORF">COW36_21370</name>
</gene>
<dbReference type="NCBIfam" id="TIGR00099">
    <property type="entry name" value="Cof-subfamily"/>
    <property type="match status" value="1"/>
</dbReference>
<comment type="caution">
    <text evidence="1">The sequence shown here is derived from an EMBL/GenBank/DDBJ whole genome shotgun (WGS) entry which is preliminary data.</text>
</comment>
<dbReference type="AlphaFoldDB" id="A0A2M7G074"/>
<proteinExistence type="predicted"/>
<dbReference type="GO" id="GO:0016791">
    <property type="term" value="F:phosphatase activity"/>
    <property type="evidence" value="ECO:0007669"/>
    <property type="project" value="TreeGrafter"/>
</dbReference>
<dbReference type="GO" id="GO:0005829">
    <property type="term" value="C:cytosol"/>
    <property type="evidence" value="ECO:0007669"/>
    <property type="project" value="TreeGrafter"/>
</dbReference>
<dbReference type="InterPro" id="IPR000150">
    <property type="entry name" value="Cof"/>
</dbReference>
<evidence type="ECO:0000313" key="1">
    <source>
        <dbReference type="EMBL" id="PIW14589.1"/>
    </source>
</evidence>
<reference evidence="1 2" key="1">
    <citation type="submission" date="2017-09" db="EMBL/GenBank/DDBJ databases">
        <title>Depth-based differentiation of microbial function through sediment-hosted aquifers and enrichment of novel symbionts in the deep terrestrial subsurface.</title>
        <authorList>
            <person name="Probst A.J."/>
            <person name="Ladd B."/>
            <person name="Jarett J.K."/>
            <person name="Geller-Mcgrath D.E."/>
            <person name="Sieber C.M."/>
            <person name="Emerson J.B."/>
            <person name="Anantharaman K."/>
            <person name="Thomas B.C."/>
            <person name="Malmstrom R."/>
            <person name="Stieglmeier M."/>
            <person name="Klingl A."/>
            <person name="Woyke T."/>
            <person name="Ryan C.M."/>
            <person name="Banfield J.F."/>
        </authorList>
    </citation>
    <scope>NUCLEOTIDE SEQUENCE [LARGE SCALE GENOMIC DNA]</scope>
    <source>
        <strain evidence="1">CG17_big_fil_post_rev_8_21_14_2_50_48_46</strain>
    </source>
</reference>
<accession>A0A2M7G074</accession>
<dbReference type="GO" id="GO:0000287">
    <property type="term" value="F:magnesium ion binding"/>
    <property type="evidence" value="ECO:0007669"/>
    <property type="project" value="TreeGrafter"/>
</dbReference>
<dbReference type="Pfam" id="PF08282">
    <property type="entry name" value="Hydrolase_3"/>
    <property type="match status" value="1"/>
</dbReference>
<dbReference type="InterPro" id="IPR036412">
    <property type="entry name" value="HAD-like_sf"/>
</dbReference>
<organism evidence="1 2">
    <name type="scientific">bacterium (Candidatus Blackallbacteria) CG17_big_fil_post_rev_8_21_14_2_50_48_46</name>
    <dbReference type="NCBI Taxonomy" id="2014261"/>
    <lineage>
        <taxon>Bacteria</taxon>
        <taxon>Candidatus Blackallbacteria</taxon>
    </lineage>
</organism>
<dbReference type="EMBL" id="PFFQ01000059">
    <property type="protein sequence ID" value="PIW14589.1"/>
    <property type="molecule type" value="Genomic_DNA"/>
</dbReference>
<name>A0A2M7G074_9BACT</name>